<name>A0A0D2Y5Q6_FUSOF</name>
<sequence length="166" mass="19379">MGIQLTIVIAALSVLIRLIVIYAIPFLRRTGDPEAHALLILAQYPIPLLYELLMLDNPVPAIPSDMRPIVRFFYYLFHKQCIILYLQDLAIRFTVNGILALQKRSWSPFVNTSRPLDKMTRKQIAKIVIFDEVMLWALTAFHISDRTYRDQSAWDRVQFRLEDAME</sequence>
<evidence type="ECO:0000313" key="2">
    <source>
        <dbReference type="EnsemblFungi" id="FOXG_11612P0"/>
    </source>
</evidence>
<protein>
    <submittedName>
        <fullName evidence="2">Uncharacterized protein</fullName>
    </submittedName>
</protein>
<reference evidence="3" key="1">
    <citation type="journal article" date="2012" name="Mol. Plant Microbe Interact.">
        <title>A highly conserved effector in Fusarium oxysporum is required for full virulence on Arabidopsis.</title>
        <authorList>
            <person name="Thatcher L.F."/>
            <person name="Gardiner D.M."/>
            <person name="Kazan K."/>
            <person name="Manners J."/>
        </authorList>
    </citation>
    <scope>NUCLEOTIDE SEQUENCE [LARGE SCALE GENOMIC DNA]</scope>
    <source>
        <strain evidence="3">Fo5176</strain>
    </source>
</reference>
<reference evidence="2" key="2">
    <citation type="submission" date="2025-08" db="UniProtKB">
        <authorList>
            <consortium name="EnsemblFungi"/>
        </authorList>
    </citation>
    <scope>IDENTIFICATION</scope>
    <source>
        <strain evidence="2">4287 / CBS 123668 / FGSC 9935 / NRRL 34936</strain>
    </source>
</reference>
<keyword evidence="1" id="KW-0472">Membrane</keyword>
<accession>A0A0D2Y5Q6</accession>
<organism evidence="2 3">
    <name type="scientific">Fusarium oxysporum (strain Fo5176)</name>
    <name type="common">Fusarium vascular wilt</name>
    <dbReference type="NCBI Taxonomy" id="660025"/>
    <lineage>
        <taxon>Eukaryota</taxon>
        <taxon>Fungi</taxon>
        <taxon>Dikarya</taxon>
        <taxon>Ascomycota</taxon>
        <taxon>Pezizomycotina</taxon>
        <taxon>Sordariomycetes</taxon>
        <taxon>Hypocreomycetidae</taxon>
        <taxon>Hypocreales</taxon>
        <taxon>Nectriaceae</taxon>
        <taxon>Fusarium</taxon>
        <taxon>Fusarium oxysporum species complex</taxon>
    </lineage>
</organism>
<dbReference type="EnsemblFungi" id="FOXG_11612T0">
    <property type="protein sequence ID" value="FOXG_11612P0"/>
    <property type="gene ID" value="FOXG_11612"/>
</dbReference>
<keyword evidence="1" id="KW-0812">Transmembrane</keyword>
<dbReference type="Proteomes" id="UP000002489">
    <property type="component" value="Unassembled WGS sequence"/>
</dbReference>
<evidence type="ECO:0000256" key="1">
    <source>
        <dbReference type="SAM" id="Phobius"/>
    </source>
</evidence>
<feature type="transmembrane region" description="Helical" evidence="1">
    <location>
        <begin position="6"/>
        <end position="24"/>
    </location>
</feature>
<keyword evidence="1" id="KW-1133">Transmembrane helix</keyword>
<dbReference type="AlphaFoldDB" id="A0A0D2Y5Q6"/>
<proteinExistence type="predicted"/>
<evidence type="ECO:0000313" key="3">
    <source>
        <dbReference type="Proteomes" id="UP000002489"/>
    </source>
</evidence>